<evidence type="ECO:0000256" key="2">
    <source>
        <dbReference type="SAM" id="MobiDB-lite"/>
    </source>
</evidence>
<feature type="domain" description="Alcohol dehydrogenase-like N-terminal" evidence="3">
    <location>
        <begin position="29"/>
        <end position="112"/>
    </location>
</feature>
<feature type="region of interest" description="Disordered" evidence="2">
    <location>
        <begin position="187"/>
        <end position="213"/>
    </location>
</feature>
<keyword evidence="1" id="KW-0521">NADP</keyword>
<feature type="compositionally biased region" description="Low complexity" evidence="2">
    <location>
        <begin position="187"/>
        <end position="196"/>
    </location>
</feature>
<keyword evidence="5" id="KW-1185">Reference proteome</keyword>
<organism evidence="4 5">
    <name type="scientific">Streptomyces mirabilis</name>
    <dbReference type="NCBI Taxonomy" id="68239"/>
    <lineage>
        <taxon>Bacteria</taxon>
        <taxon>Bacillati</taxon>
        <taxon>Actinomycetota</taxon>
        <taxon>Actinomycetes</taxon>
        <taxon>Kitasatosporales</taxon>
        <taxon>Streptomycetaceae</taxon>
        <taxon>Streptomyces</taxon>
    </lineage>
</organism>
<dbReference type="InterPro" id="IPR051603">
    <property type="entry name" value="Zinc-ADH_QOR/CCCR"/>
</dbReference>
<reference evidence="4 5" key="1">
    <citation type="submission" date="2023-02" db="EMBL/GenBank/DDBJ databases">
        <authorList>
            <person name="Maleckis M."/>
        </authorList>
    </citation>
    <scope>NUCLEOTIDE SEQUENCE [LARGE SCALE GENOMIC DNA]</scope>
    <source>
        <strain evidence="4 5">P8-A2</strain>
    </source>
</reference>
<dbReference type="SUPFAM" id="SSF51735">
    <property type="entry name" value="NAD(P)-binding Rossmann-fold domains"/>
    <property type="match status" value="1"/>
</dbReference>
<dbReference type="Proteomes" id="UP001257627">
    <property type="component" value="Unassembled WGS sequence"/>
</dbReference>
<dbReference type="Gene3D" id="3.90.180.10">
    <property type="entry name" value="Medium-chain alcohol dehydrogenases, catalytic domain"/>
    <property type="match status" value="1"/>
</dbReference>
<protein>
    <submittedName>
        <fullName evidence="4">Zinc-binding alcohol dehydrogenase family protein</fullName>
    </submittedName>
</protein>
<dbReference type="PANTHER" id="PTHR44154:SF1">
    <property type="entry name" value="QUINONE OXIDOREDUCTASE"/>
    <property type="match status" value="1"/>
</dbReference>
<dbReference type="InterPro" id="IPR013154">
    <property type="entry name" value="ADH-like_N"/>
</dbReference>
<proteinExistence type="predicted"/>
<dbReference type="RefSeq" id="WP_054234862.1">
    <property type="nucleotide sequence ID" value="NZ_JARAKF010000002.1"/>
</dbReference>
<evidence type="ECO:0000313" key="4">
    <source>
        <dbReference type="EMBL" id="MDU9001085.1"/>
    </source>
</evidence>
<dbReference type="PANTHER" id="PTHR44154">
    <property type="entry name" value="QUINONE OXIDOREDUCTASE"/>
    <property type="match status" value="1"/>
</dbReference>
<dbReference type="Pfam" id="PF08240">
    <property type="entry name" value="ADH_N"/>
    <property type="match status" value="1"/>
</dbReference>
<name>A0ABU3V4H1_9ACTN</name>
<accession>A0ABU3V4H1</accession>
<evidence type="ECO:0000313" key="5">
    <source>
        <dbReference type="Proteomes" id="UP001257627"/>
    </source>
</evidence>
<comment type="caution">
    <text evidence="4">The sequence shown here is derived from an EMBL/GenBank/DDBJ whole genome shotgun (WGS) entry which is preliminary data.</text>
</comment>
<dbReference type="InterPro" id="IPR036291">
    <property type="entry name" value="NAD(P)-bd_dom_sf"/>
</dbReference>
<evidence type="ECO:0000259" key="3">
    <source>
        <dbReference type="Pfam" id="PF08240"/>
    </source>
</evidence>
<sequence>MKAIVTRRFGNPPTMAVDERPTLAVHEGFTLVRMHSATINQLSNTIRRGDFGFPTAPLALGNEGVGIVEESDRFARGTRVAVYGRSDLGVSVDGPFQQWALAWDDRLLQLPDGLDWAEGAVLTVNYLTAYLALTKAAKVRSGQTVLVSGATGSLGHAVMQTARALGARPIALVSSAHKARRAAGAGAWAGPSWSGRGHPGRPKYARKTSGASR</sequence>
<dbReference type="SUPFAM" id="SSF50129">
    <property type="entry name" value="GroES-like"/>
    <property type="match status" value="1"/>
</dbReference>
<gene>
    <name evidence="4" type="ORF">PU648_54300</name>
</gene>
<evidence type="ECO:0000256" key="1">
    <source>
        <dbReference type="ARBA" id="ARBA00022857"/>
    </source>
</evidence>
<dbReference type="EMBL" id="JARAKF010000002">
    <property type="protein sequence ID" value="MDU9001085.1"/>
    <property type="molecule type" value="Genomic_DNA"/>
</dbReference>
<dbReference type="InterPro" id="IPR011032">
    <property type="entry name" value="GroES-like_sf"/>
</dbReference>